<feature type="compositionally biased region" description="Acidic residues" evidence="1">
    <location>
        <begin position="316"/>
        <end position="334"/>
    </location>
</feature>
<accession>A0A423WLF1</accession>
<name>A0A423WLF1_CYTCH</name>
<gene>
    <name evidence="2" type="ORF">VSDG_00811</name>
</gene>
<evidence type="ECO:0000313" key="3">
    <source>
        <dbReference type="Proteomes" id="UP000284375"/>
    </source>
</evidence>
<reference evidence="2 3" key="1">
    <citation type="submission" date="2015-09" db="EMBL/GenBank/DDBJ databases">
        <title>Host preference determinants of Valsa canker pathogens revealed by comparative genomics.</title>
        <authorList>
            <person name="Yin Z."/>
            <person name="Huang L."/>
        </authorList>
    </citation>
    <scope>NUCLEOTIDE SEQUENCE [LARGE SCALE GENOMIC DNA]</scope>
    <source>
        <strain evidence="2 3">YSFL</strain>
    </source>
</reference>
<dbReference type="AlphaFoldDB" id="A0A423WLF1"/>
<feature type="region of interest" description="Disordered" evidence="1">
    <location>
        <begin position="54"/>
        <end position="136"/>
    </location>
</feature>
<organism evidence="2 3">
    <name type="scientific">Cytospora chrysosperma</name>
    <name type="common">Cytospora canker fungus</name>
    <name type="synonym">Sphaeria chrysosperma</name>
    <dbReference type="NCBI Taxonomy" id="252740"/>
    <lineage>
        <taxon>Eukaryota</taxon>
        <taxon>Fungi</taxon>
        <taxon>Dikarya</taxon>
        <taxon>Ascomycota</taxon>
        <taxon>Pezizomycotina</taxon>
        <taxon>Sordariomycetes</taxon>
        <taxon>Sordariomycetidae</taxon>
        <taxon>Diaporthales</taxon>
        <taxon>Cytosporaceae</taxon>
        <taxon>Cytospora</taxon>
    </lineage>
</organism>
<feature type="region of interest" description="Disordered" evidence="1">
    <location>
        <begin position="1"/>
        <end position="28"/>
    </location>
</feature>
<dbReference type="EMBL" id="LJZO01000002">
    <property type="protein sequence ID" value="ROW04211.1"/>
    <property type="molecule type" value="Genomic_DNA"/>
</dbReference>
<feature type="compositionally biased region" description="Polar residues" evidence="1">
    <location>
        <begin position="153"/>
        <end position="166"/>
    </location>
</feature>
<dbReference type="Pfam" id="PF13136">
    <property type="entry name" value="DUF3984"/>
    <property type="match status" value="1"/>
</dbReference>
<dbReference type="STRING" id="252740.A0A423WLF1"/>
<evidence type="ECO:0000256" key="1">
    <source>
        <dbReference type="SAM" id="MobiDB-lite"/>
    </source>
</evidence>
<keyword evidence="3" id="KW-1185">Reference proteome</keyword>
<protein>
    <submittedName>
        <fullName evidence="2">Uncharacterized protein</fullName>
    </submittedName>
</protein>
<feature type="region of interest" description="Disordered" evidence="1">
    <location>
        <begin position="316"/>
        <end position="364"/>
    </location>
</feature>
<proteinExistence type="predicted"/>
<comment type="caution">
    <text evidence="2">The sequence shown here is derived from an EMBL/GenBank/DDBJ whole genome shotgun (WGS) entry which is preliminary data.</text>
</comment>
<feature type="region of interest" description="Disordered" evidence="1">
    <location>
        <begin position="149"/>
        <end position="178"/>
    </location>
</feature>
<dbReference type="Proteomes" id="UP000284375">
    <property type="component" value="Unassembled WGS sequence"/>
</dbReference>
<feature type="compositionally biased region" description="Polar residues" evidence="1">
    <location>
        <begin position="54"/>
        <end position="76"/>
    </location>
</feature>
<feature type="compositionally biased region" description="Polar residues" evidence="1">
    <location>
        <begin position="1"/>
        <end position="10"/>
    </location>
</feature>
<dbReference type="InterPro" id="IPR025040">
    <property type="entry name" value="DUF3984"/>
</dbReference>
<dbReference type="OrthoDB" id="5339776at2759"/>
<sequence>MDAAYNQHSNQSRRKNRSSTNLNRLSLAPLTTKLPINDNDMYFSDLTAPTQSTSYIQGKSAPTTPSLLSHSPVRATSRNRQRSRPRSAAPLPKSRSAVHLDQGRSSRSGATTPGGHRQGSKKEESGPAPGRTDSDWLLRAGVLISSKTRESKGQSWLVSRASSTSLAGMRSAGDEDDEHGLDMFERERLARENALVSKHASHRNSQVYVDGDDSPFMSRRGSLYASQAASRSQLVTPGERTAAEGYFASQSSAIEDFAPGPDFVNLDEKLEATGMEQDTIQDDEADVRRLVKSGNARPSTWFGNILGWALFSVEENDEDDEADGEGSDGEDEASVPETPLERQFEGVTSLSEQKMPPPKVDEGGWQDAAWLLSVASKVAWS</sequence>
<evidence type="ECO:0000313" key="2">
    <source>
        <dbReference type="EMBL" id="ROW04211.1"/>
    </source>
</evidence>